<keyword evidence="4" id="KW-0143">Chaperone</keyword>
<dbReference type="CDD" id="cd06257">
    <property type="entry name" value="DnaJ"/>
    <property type="match status" value="1"/>
</dbReference>
<evidence type="ECO:0000313" key="9">
    <source>
        <dbReference type="EMBL" id="CAL4801566.1"/>
    </source>
</evidence>
<dbReference type="PROSITE" id="PS50076">
    <property type="entry name" value="DNAJ_2"/>
    <property type="match status" value="1"/>
</dbReference>
<dbReference type="Pfam" id="PF00226">
    <property type="entry name" value="DnaJ"/>
    <property type="match status" value="1"/>
</dbReference>
<feature type="compositionally biased region" description="Basic and acidic residues" evidence="6">
    <location>
        <begin position="1355"/>
        <end position="1365"/>
    </location>
</feature>
<keyword evidence="3" id="KW-0963">Cytoplasm</keyword>
<evidence type="ECO:0000256" key="1">
    <source>
        <dbReference type="ARBA" id="ARBA00004123"/>
    </source>
</evidence>
<evidence type="ECO:0000256" key="4">
    <source>
        <dbReference type="ARBA" id="ARBA00023186"/>
    </source>
</evidence>
<gene>
    <name evidence="8" type="ORF">C1SCF055_LOCUS39167</name>
</gene>
<evidence type="ECO:0000256" key="3">
    <source>
        <dbReference type="ARBA" id="ARBA00022490"/>
    </source>
</evidence>
<dbReference type="EMBL" id="CAMXCT010006246">
    <property type="protein sequence ID" value="CAI4014254.1"/>
    <property type="molecule type" value="Genomic_DNA"/>
</dbReference>
<dbReference type="SMART" id="SM00271">
    <property type="entry name" value="DnaJ"/>
    <property type="match status" value="1"/>
</dbReference>
<dbReference type="InterPro" id="IPR052094">
    <property type="entry name" value="Pre-mRNA-splicing_ERAD"/>
</dbReference>
<feature type="compositionally biased region" description="Basic and acidic residues" evidence="6">
    <location>
        <begin position="1239"/>
        <end position="1256"/>
    </location>
</feature>
<dbReference type="PANTHER" id="PTHR44313">
    <property type="entry name" value="DNAJ HOMOLOG SUBFAMILY C MEMBER 17"/>
    <property type="match status" value="1"/>
</dbReference>
<name>A0A9P1DRT4_9DINO</name>
<dbReference type="GO" id="GO:0005681">
    <property type="term" value="C:spliceosomal complex"/>
    <property type="evidence" value="ECO:0007669"/>
    <property type="project" value="TreeGrafter"/>
</dbReference>
<evidence type="ECO:0000256" key="2">
    <source>
        <dbReference type="ARBA" id="ARBA00004496"/>
    </source>
</evidence>
<reference evidence="8" key="1">
    <citation type="submission" date="2022-10" db="EMBL/GenBank/DDBJ databases">
        <authorList>
            <person name="Chen Y."/>
            <person name="Dougan E. K."/>
            <person name="Chan C."/>
            <person name="Rhodes N."/>
            <person name="Thang M."/>
        </authorList>
    </citation>
    <scope>NUCLEOTIDE SEQUENCE</scope>
</reference>
<feature type="domain" description="J" evidence="7">
    <location>
        <begin position="2"/>
        <end position="66"/>
    </location>
</feature>
<dbReference type="InterPro" id="IPR036869">
    <property type="entry name" value="J_dom_sf"/>
</dbReference>
<accession>A0A9P1DRT4</accession>
<feature type="region of interest" description="Disordered" evidence="6">
    <location>
        <begin position="1239"/>
        <end position="1365"/>
    </location>
</feature>
<dbReference type="EMBL" id="CAMXCT030006246">
    <property type="protein sequence ID" value="CAL4801566.1"/>
    <property type="molecule type" value="Genomic_DNA"/>
</dbReference>
<proteinExistence type="predicted"/>
<evidence type="ECO:0000256" key="5">
    <source>
        <dbReference type="ARBA" id="ARBA00023242"/>
    </source>
</evidence>
<evidence type="ECO:0000259" key="7">
    <source>
        <dbReference type="PROSITE" id="PS50076"/>
    </source>
</evidence>
<dbReference type="Proteomes" id="UP001152797">
    <property type="component" value="Unassembled WGS sequence"/>
</dbReference>
<dbReference type="PRINTS" id="PR00625">
    <property type="entry name" value="JDOMAIN"/>
</dbReference>
<dbReference type="EMBL" id="CAMXCT020006246">
    <property type="protein sequence ID" value="CAL1167629.1"/>
    <property type="molecule type" value="Genomic_DNA"/>
</dbReference>
<dbReference type="InterPro" id="IPR001623">
    <property type="entry name" value="DnaJ_domain"/>
</dbReference>
<feature type="compositionally biased region" description="Low complexity" evidence="6">
    <location>
        <begin position="1340"/>
        <end position="1350"/>
    </location>
</feature>
<dbReference type="OrthoDB" id="10250354at2759"/>
<comment type="subcellular location">
    <subcellularLocation>
        <location evidence="2">Cytoplasm</location>
    </subcellularLocation>
    <subcellularLocation>
        <location evidence="1">Nucleus</location>
    </subcellularLocation>
</comment>
<evidence type="ECO:0000256" key="6">
    <source>
        <dbReference type="SAM" id="MobiDB-lite"/>
    </source>
</evidence>
<organism evidence="8">
    <name type="scientific">Cladocopium goreaui</name>
    <dbReference type="NCBI Taxonomy" id="2562237"/>
    <lineage>
        <taxon>Eukaryota</taxon>
        <taxon>Sar</taxon>
        <taxon>Alveolata</taxon>
        <taxon>Dinophyceae</taxon>
        <taxon>Suessiales</taxon>
        <taxon>Symbiodiniaceae</taxon>
        <taxon>Cladocopium</taxon>
    </lineage>
</organism>
<dbReference type="GO" id="GO:0000390">
    <property type="term" value="P:spliceosomal complex disassembly"/>
    <property type="evidence" value="ECO:0007669"/>
    <property type="project" value="TreeGrafter"/>
</dbReference>
<feature type="compositionally biased region" description="Low complexity" evidence="6">
    <location>
        <begin position="1312"/>
        <end position="1323"/>
    </location>
</feature>
<sequence>MDFYAVLGVEVTASHPEIVKAFRTKSLLLHPDKNAEEASAEQFQILQSAYETLKDPQKRLHYDAGRLLQPIWQRLGIPEAMNDVVIARVAEGLREPEGRVEEVVMQEEIVSQLRNGALRSMEAQSGASLLPFDTDIPGQSVILVSGTPRSVDDGKNQLNFFRNHVLGLSAPAGGLIFIVPSDLICRMPIMEQNFRTLPQRFPGAQISKVYHGRIQVTGNNQPEVVGQLLRWVDYRGRVLLRIPGSGDSELDVWMYQHFLEVRKIKCGTLIPNDKMPDHPTVLQLLRFALNLTQTPESELLVPLCVKVLKENLLTGPLIQAISSDAVYLEYSKLSIRQRAALLVATATLLTCSMRARAIRFASEPLINTLQSLLRFIESQDGCFLRSRGIIAAKAVVPADAKWHDWHEFLESTVLYVHWQRLVLHSSSHGGVPLPMEWYLPEVLEMVLVGDDDVEVSTQGIKIAARSVQTPEEKSVHSTTLVEDVEDGIYELMQKSETSVLALDVALQETQKIQKLFFPEAGSITKDFFQHTSFYVTEVAGHGPFVQLTKAGTERAAQRDVHNKQRSSSASELSVARLAAQYLKRFLGSGNLTATQLPPAATDEFCGLFICLSETCSNSEMAASILKRLANLPPRQLIRDMLPFNVVQLMQGVVSFQKAAGTGKKAFDHDSLMMLMNAASADIFDSESSLPAPLHVAADYLIEATRTPFFGLNWKDLPMLPVSASRRIIKELTPENADTCPACLSADYSTIQDFAKLCQQLANFYIHACSHLVLEHRQKVTEAFSLVASSCKQFCLDISAQSPSALKRLVTTFATLAKVDSSESRDLAAVAESGLGSLRPILARALVPKIKLKEQWDLGKCGAVATAYAAYGPSDDHSELFAQIAEAATRMGRKLARQNKLQEVSVSCFEILKAFADQSQLRQLQAFLKILKEGGLLGQKLKEVAHSSSAPWKPGENKALRQMEVVHVLAAFVCTEDPGADDFAFRFLEGKDIAMPAMIVMLDNLPRSKVKKLLLEKVLTATTVQVPSTRDLQRLVHACQDDADCKAQVQHFFSGKSLLDLVPTEHKDLHDLVNTLEQFLVPFTQMSVPRLESLCAGRLMQFLAKAGTTNSDEVVKAGLQFKVEALASMPSLVRSLTDALTEAETGWQTLVKRIEDSCSFKAEESHKDDCLDTWTQQIEEALVACGMPEMQWDQIEMNLMRSQDLQEVQAALGRNWLSIVLARSKHVLWKGGETVRIDVRASKPEEPAEPAPRERSRSRSKISRISEIQKPDVLEQQVPNTVPNTVPKGFTELPSGASPTLEATRRAAHRDAGGASRAASATGAPKSKAQKTSASPPSPPGAGSQGAQGAQGHEGPAVRDAQDAKLGRGQEDLREWLRSADPTGTGKLLKYGDKLTQELDDLMDLLEFVRDESWLAAPSTVDRIDPSFFQCIQCTQAGHKMLLAKAIMKLVAARS</sequence>
<dbReference type="PANTHER" id="PTHR44313:SF1">
    <property type="entry name" value="DNAJ HOMOLOG SUBFAMILY C MEMBER 17"/>
    <property type="match status" value="1"/>
</dbReference>
<dbReference type="Gene3D" id="1.10.287.110">
    <property type="entry name" value="DnaJ domain"/>
    <property type="match status" value="1"/>
</dbReference>
<reference evidence="9 10" key="2">
    <citation type="submission" date="2024-05" db="EMBL/GenBank/DDBJ databases">
        <authorList>
            <person name="Chen Y."/>
            <person name="Shah S."/>
            <person name="Dougan E. K."/>
            <person name="Thang M."/>
            <person name="Chan C."/>
        </authorList>
    </citation>
    <scope>NUCLEOTIDE SEQUENCE [LARGE SCALE GENOMIC DNA]</scope>
</reference>
<keyword evidence="10" id="KW-1185">Reference proteome</keyword>
<dbReference type="SUPFAM" id="SSF46565">
    <property type="entry name" value="Chaperone J-domain"/>
    <property type="match status" value="1"/>
</dbReference>
<evidence type="ECO:0000313" key="10">
    <source>
        <dbReference type="Proteomes" id="UP001152797"/>
    </source>
</evidence>
<dbReference type="GO" id="GO:0005737">
    <property type="term" value="C:cytoplasm"/>
    <property type="evidence" value="ECO:0007669"/>
    <property type="project" value="UniProtKB-SubCell"/>
</dbReference>
<feature type="compositionally biased region" description="Basic and acidic residues" evidence="6">
    <location>
        <begin position="1302"/>
        <end position="1311"/>
    </location>
</feature>
<protein>
    <submittedName>
        <fullName evidence="9">J domain-containing protein</fullName>
    </submittedName>
</protein>
<dbReference type="PROSITE" id="PS00636">
    <property type="entry name" value="DNAJ_1"/>
    <property type="match status" value="1"/>
</dbReference>
<evidence type="ECO:0000313" key="8">
    <source>
        <dbReference type="EMBL" id="CAI4014254.1"/>
    </source>
</evidence>
<keyword evidence="5" id="KW-0539">Nucleus</keyword>
<dbReference type="InterPro" id="IPR018253">
    <property type="entry name" value="DnaJ_domain_CS"/>
</dbReference>
<comment type="caution">
    <text evidence="8">The sequence shown here is derived from an EMBL/GenBank/DDBJ whole genome shotgun (WGS) entry which is preliminary data.</text>
</comment>